<proteinExistence type="predicted"/>
<name>A0A9D1CXE4_9FIRM</name>
<evidence type="ECO:0000259" key="1">
    <source>
        <dbReference type="PROSITE" id="PS50943"/>
    </source>
</evidence>
<accession>A0A9D1CXE4</accession>
<dbReference type="CDD" id="cd00093">
    <property type="entry name" value="HTH_XRE"/>
    <property type="match status" value="1"/>
</dbReference>
<dbReference type="PROSITE" id="PS50943">
    <property type="entry name" value="HTH_CROC1"/>
    <property type="match status" value="1"/>
</dbReference>
<dbReference type="EMBL" id="DVFZ01000049">
    <property type="protein sequence ID" value="HIQ82415.1"/>
    <property type="molecule type" value="Genomic_DNA"/>
</dbReference>
<dbReference type="Pfam" id="PF13560">
    <property type="entry name" value="HTH_31"/>
    <property type="match status" value="1"/>
</dbReference>
<dbReference type="InterPro" id="IPR001387">
    <property type="entry name" value="Cro/C1-type_HTH"/>
</dbReference>
<dbReference type="Gene3D" id="1.10.260.40">
    <property type="entry name" value="lambda repressor-like DNA-binding domains"/>
    <property type="match status" value="1"/>
</dbReference>
<dbReference type="GO" id="GO:0003677">
    <property type="term" value="F:DNA binding"/>
    <property type="evidence" value="ECO:0007669"/>
    <property type="project" value="InterPro"/>
</dbReference>
<sequence length="80" mass="9059">MDAQKIGKRLVALRGARRREEVATAVGISFSALCMYETGRRIARDDVKIALAEYYGVRVEDIFFTGMSRKETKKMGGKRQ</sequence>
<comment type="caution">
    <text evidence="2">The sequence shown here is derived from an EMBL/GenBank/DDBJ whole genome shotgun (WGS) entry which is preliminary data.</text>
</comment>
<dbReference type="SMART" id="SM00530">
    <property type="entry name" value="HTH_XRE"/>
    <property type="match status" value="1"/>
</dbReference>
<feature type="domain" description="HTH cro/C1-type" evidence="1">
    <location>
        <begin position="10"/>
        <end position="62"/>
    </location>
</feature>
<gene>
    <name evidence="2" type="ORF">IAA52_04875</name>
</gene>
<evidence type="ECO:0000313" key="3">
    <source>
        <dbReference type="Proteomes" id="UP000824260"/>
    </source>
</evidence>
<reference evidence="2" key="1">
    <citation type="submission" date="2020-10" db="EMBL/GenBank/DDBJ databases">
        <authorList>
            <person name="Gilroy R."/>
        </authorList>
    </citation>
    <scope>NUCLEOTIDE SEQUENCE</scope>
    <source>
        <strain evidence="2">ChiSjej6B24-2974</strain>
    </source>
</reference>
<dbReference type="Proteomes" id="UP000824260">
    <property type="component" value="Unassembled WGS sequence"/>
</dbReference>
<dbReference type="SUPFAM" id="SSF47413">
    <property type="entry name" value="lambda repressor-like DNA-binding domains"/>
    <property type="match status" value="1"/>
</dbReference>
<dbReference type="InterPro" id="IPR010982">
    <property type="entry name" value="Lambda_DNA-bd_dom_sf"/>
</dbReference>
<organism evidence="2 3">
    <name type="scientific">Candidatus Pullichristensenella stercorigallinarum</name>
    <dbReference type="NCBI Taxonomy" id="2840909"/>
    <lineage>
        <taxon>Bacteria</taxon>
        <taxon>Bacillati</taxon>
        <taxon>Bacillota</taxon>
        <taxon>Clostridia</taxon>
        <taxon>Candidatus Pullichristensenella</taxon>
    </lineage>
</organism>
<evidence type="ECO:0000313" key="2">
    <source>
        <dbReference type="EMBL" id="HIQ82415.1"/>
    </source>
</evidence>
<reference evidence="2" key="2">
    <citation type="journal article" date="2021" name="PeerJ">
        <title>Extensive microbial diversity within the chicken gut microbiome revealed by metagenomics and culture.</title>
        <authorList>
            <person name="Gilroy R."/>
            <person name="Ravi A."/>
            <person name="Getino M."/>
            <person name="Pursley I."/>
            <person name="Horton D.L."/>
            <person name="Alikhan N.F."/>
            <person name="Baker D."/>
            <person name="Gharbi K."/>
            <person name="Hall N."/>
            <person name="Watson M."/>
            <person name="Adriaenssens E.M."/>
            <person name="Foster-Nyarko E."/>
            <person name="Jarju S."/>
            <person name="Secka A."/>
            <person name="Antonio M."/>
            <person name="Oren A."/>
            <person name="Chaudhuri R.R."/>
            <person name="La Ragione R."/>
            <person name="Hildebrand F."/>
            <person name="Pallen M.J."/>
        </authorList>
    </citation>
    <scope>NUCLEOTIDE SEQUENCE</scope>
    <source>
        <strain evidence="2">ChiSjej6B24-2974</strain>
    </source>
</reference>
<protein>
    <submittedName>
        <fullName evidence="2">Helix-turn-helix transcriptional regulator</fullName>
    </submittedName>
</protein>
<dbReference type="AlphaFoldDB" id="A0A9D1CXE4"/>